<protein>
    <submittedName>
        <fullName evidence="1">Uncharacterized protein</fullName>
    </submittedName>
</protein>
<dbReference type="Proteomes" id="UP000244178">
    <property type="component" value="Unassembled WGS sequence"/>
</dbReference>
<name>A0A2T6GSX7_9PSED</name>
<organism evidence="1 2">
    <name type="scientific">Pseudomonas protegens</name>
    <dbReference type="NCBI Taxonomy" id="380021"/>
    <lineage>
        <taxon>Bacteria</taxon>
        <taxon>Pseudomonadati</taxon>
        <taxon>Pseudomonadota</taxon>
        <taxon>Gammaproteobacteria</taxon>
        <taxon>Pseudomonadales</taxon>
        <taxon>Pseudomonadaceae</taxon>
        <taxon>Pseudomonas</taxon>
    </lineage>
</organism>
<gene>
    <name evidence="1" type="ORF">C5U62_04595</name>
</gene>
<dbReference type="RefSeq" id="WP_108543660.1">
    <property type="nucleotide sequence ID" value="NZ_PYJM01000001.1"/>
</dbReference>
<evidence type="ECO:0000313" key="1">
    <source>
        <dbReference type="EMBL" id="PUA47263.1"/>
    </source>
</evidence>
<sequence length="69" mass="7322">MHEYLGRSPLRCDLAISEANGEQFSLGALLDGDAAAVANVGEPWQILVHHPCPAPRWQVAGSPARESTG</sequence>
<accession>A0A2T6GSX7</accession>
<evidence type="ECO:0000313" key="2">
    <source>
        <dbReference type="Proteomes" id="UP000244178"/>
    </source>
</evidence>
<proteinExistence type="predicted"/>
<dbReference type="EMBL" id="PYJM01000001">
    <property type="protein sequence ID" value="PUA47263.1"/>
    <property type="molecule type" value="Genomic_DNA"/>
</dbReference>
<reference evidence="1 2" key="1">
    <citation type="submission" date="2018-03" db="EMBL/GenBank/DDBJ databases">
        <title>Draft genome sequence of the plant growth promoting rhizobacterium Pseudomonas protegens strain BNJ-SS-45 isolated from wheat (Triticum aestivum) rhizosphere.</title>
        <authorList>
            <person name="Bajpai A."/>
            <person name="Shende K."/>
            <person name="Meena N."/>
            <person name="Upadhyayula S.R."/>
            <person name="Suravajhala P."/>
            <person name="Medicherla K.M."/>
            <person name="Johri B.N."/>
        </authorList>
    </citation>
    <scope>NUCLEOTIDE SEQUENCE [LARGE SCALE GENOMIC DNA]</scope>
    <source>
        <strain evidence="1 2">BNJ-SS-45</strain>
    </source>
</reference>
<dbReference type="AlphaFoldDB" id="A0A2T6GSX7"/>
<comment type="caution">
    <text evidence="1">The sequence shown here is derived from an EMBL/GenBank/DDBJ whole genome shotgun (WGS) entry which is preliminary data.</text>
</comment>